<keyword evidence="4 9" id="KW-0812">Transmembrane</keyword>
<organism evidence="11 12">
    <name type="scientific">Patella caerulea</name>
    <name type="common">Rayed Mediterranean limpet</name>
    <dbReference type="NCBI Taxonomy" id="87958"/>
    <lineage>
        <taxon>Eukaryota</taxon>
        <taxon>Metazoa</taxon>
        <taxon>Spiralia</taxon>
        <taxon>Lophotrochozoa</taxon>
        <taxon>Mollusca</taxon>
        <taxon>Gastropoda</taxon>
        <taxon>Patellogastropoda</taxon>
        <taxon>Patelloidea</taxon>
        <taxon>Patellidae</taxon>
        <taxon>Patella</taxon>
    </lineage>
</organism>
<feature type="transmembrane region" description="Helical" evidence="9">
    <location>
        <begin position="164"/>
        <end position="187"/>
    </location>
</feature>
<feature type="transmembrane region" description="Helical" evidence="9">
    <location>
        <begin position="16"/>
        <end position="39"/>
    </location>
</feature>
<comment type="similarity">
    <text evidence="9">Belongs to the pannexin family.</text>
</comment>
<evidence type="ECO:0000256" key="6">
    <source>
        <dbReference type="ARBA" id="ARBA00023065"/>
    </source>
</evidence>
<comment type="function">
    <text evidence="9">Structural component of the gap junctions.</text>
</comment>
<proteinExistence type="inferred from homology"/>
<evidence type="ECO:0000256" key="9">
    <source>
        <dbReference type="RuleBase" id="RU010713"/>
    </source>
</evidence>
<keyword evidence="2 9" id="KW-0813">Transport</keyword>
<keyword evidence="7 9" id="KW-0472">Membrane</keyword>
<dbReference type="GO" id="GO:0034220">
    <property type="term" value="P:monoatomic ion transmembrane transport"/>
    <property type="evidence" value="ECO:0007669"/>
    <property type="project" value="UniProtKB-KW"/>
</dbReference>
<dbReference type="PANTHER" id="PTHR11893">
    <property type="entry name" value="INNEXIN"/>
    <property type="match status" value="1"/>
</dbReference>
<reference evidence="11 12" key="1">
    <citation type="submission" date="2024-01" db="EMBL/GenBank/DDBJ databases">
        <title>The genome of the rayed Mediterranean limpet Patella caerulea (Linnaeus, 1758).</title>
        <authorList>
            <person name="Anh-Thu Weber A."/>
            <person name="Halstead-Nussloch G."/>
        </authorList>
    </citation>
    <scope>NUCLEOTIDE SEQUENCE [LARGE SCALE GENOMIC DNA]</scope>
    <source>
        <strain evidence="11">AATW-2023a</strain>
        <tissue evidence="11">Whole specimen</tissue>
    </source>
</reference>
<gene>
    <name evidence="9" type="primary">inx</name>
    <name evidence="11" type="ORF">SNE40_006848</name>
</gene>
<dbReference type="GO" id="GO:0005243">
    <property type="term" value="F:gap junction channel activity"/>
    <property type="evidence" value="ECO:0007669"/>
    <property type="project" value="TreeGrafter"/>
</dbReference>
<keyword evidence="5 9" id="KW-1133">Transmembrane helix</keyword>
<evidence type="ECO:0000313" key="11">
    <source>
        <dbReference type="EMBL" id="KAK6184364.1"/>
    </source>
</evidence>
<feature type="region of interest" description="Disordered" evidence="10">
    <location>
        <begin position="358"/>
        <end position="378"/>
    </location>
</feature>
<evidence type="ECO:0000256" key="2">
    <source>
        <dbReference type="ARBA" id="ARBA00022448"/>
    </source>
</evidence>
<dbReference type="GO" id="GO:0005886">
    <property type="term" value="C:plasma membrane"/>
    <property type="evidence" value="ECO:0007669"/>
    <property type="project" value="UniProtKB-SubCell"/>
</dbReference>
<comment type="subcellular location">
    <subcellularLocation>
        <location evidence="1 9">Cell membrane</location>
        <topology evidence="1 9">Multi-pass membrane protein</topology>
    </subcellularLocation>
</comment>
<dbReference type="EMBL" id="JAZGQO010000006">
    <property type="protein sequence ID" value="KAK6184364.1"/>
    <property type="molecule type" value="Genomic_DNA"/>
</dbReference>
<dbReference type="PROSITE" id="PS51013">
    <property type="entry name" value="PANNEXIN"/>
    <property type="match status" value="1"/>
</dbReference>
<evidence type="ECO:0000256" key="8">
    <source>
        <dbReference type="ARBA" id="ARBA00023303"/>
    </source>
</evidence>
<evidence type="ECO:0000256" key="7">
    <source>
        <dbReference type="ARBA" id="ARBA00023136"/>
    </source>
</evidence>
<protein>
    <recommendedName>
        <fullName evidence="9">Innexin</fullName>
    </recommendedName>
</protein>
<dbReference type="PANTHER" id="PTHR11893:SF36">
    <property type="entry name" value="INNEXIN-5"/>
    <property type="match status" value="1"/>
</dbReference>
<comment type="caution">
    <text evidence="9">Lacks conserved residue(s) required for the propagation of feature annotation.</text>
</comment>
<evidence type="ECO:0000256" key="3">
    <source>
        <dbReference type="ARBA" id="ARBA00022475"/>
    </source>
</evidence>
<dbReference type="GO" id="GO:0005921">
    <property type="term" value="C:gap junction"/>
    <property type="evidence" value="ECO:0007669"/>
    <property type="project" value="UniProtKB-UniRule"/>
</dbReference>
<dbReference type="Pfam" id="PF00876">
    <property type="entry name" value="Innexin"/>
    <property type="match status" value="1"/>
</dbReference>
<keyword evidence="12" id="KW-1185">Reference proteome</keyword>
<keyword evidence="3" id="KW-1003">Cell membrane</keyword>
<sequence length="378" mass="43970">MANKIHRPYFDFSEELNFFWTSLILLLFVSMVAVLRYVFLGSLITCWTPAHFTASHNYYTHQECWSQDRVKANDLHMFRIDYEFRSELFNNKTFHRWIPVVLLFMMLGFQIPRAFKIMTDLLLGTPSAIVREDIGTDPRTDRARELADAIKEAGERNRVIRTMIFFLIKILVGLNIIIQISFVKWYFRDSVQIGRDNKTLATPVYMFPKTIRCRFEIRQLQNVQDYDVQCTMPINYLLEQFVYIFWFWLLGVGIYTGLIFISQLASLVIPPFVRLRFRGIIPEKVLSQRGFCFDDALLYLWDIEQSSGLGMAREVAVKLWNSPPLVQPGSGEYNSQIVQNPAHNEAARAYHPQSIPMGTFGADGSTSQPLLDQSLRKT</sequence>
<keyword evidence="8 9" id="KW-0407">Ion channel</keyword>
<evidence type="ECO:0000256" key="5">
    <source>
        <dbReference type="ARBA" id="ARBA00022989"/>
    </source>
</evidence>
<evidence type="ECO:0000256" key="4">
    <source>
        <dbReference type="ARBA" id="ARBA00022692"/>
    </source>
</evidence>
<dbReference type="Proteomes" id="UP001347796">
    <property type="component" value="Unassembled WGS sequence"/>
</dbReference>
<accession>A0AAN8PWN2</accession>
<evidence type="ECO:0000256" key="10">
    <source>
        <dbReference type="SAM" id="MobiDB-lite"/>
    </source>
</evidence>
<keyword evidence="6 9" id="KW-0406">Ion transport</keyword>
<dbReference type="InterPro" id="IPR000990">
    <property type="entry name" value="Innexin"/>
</dbReference>
<feature type="transmembrane region" description="Helical" evidence="9">
    <location>
        <begin position="243"/>
        <end position="269"/>
    </location>
</feature>
<dbReference type="PRINTS" id="PR01262">
    <property type="entry name" value="INNEXIN"/>
</dbReference>
<name>A0AAN8PWN2_PATCE</name>
<dbReference type="AlphaFoldDB" id="A0AAN8PWN2"/>
<comment type="caution">
    <text evidence="11">The sequence shown here is derived from an EMBL/GenBank/DDBJ whole genome shotgun (WGS) entry which is preliminary data.</text>
</comment>
<evidence type="ECO:0000313" key="12">
    <source>
        <dbReference type="Proteomes" id="UP001347796"/>
    </source>
</evidence>
<evidence type="ECO:0000256" key="1">
    <source>
        <dbReference type="ARBA" id="ARBA00004651"/>
    </source>
</evidence>